<feature type="compositionally biased region" description="Polar residues" evidence="2">
    <location>
        <begin position="537"/>
        <end position="546"/>
    </location>
</feature>
<reference evidence="3 4" key="1">
    <citation type="submission" date="2017-05" db="EMBL/GenBank/DDBJ databases">
        <title>Draft genome sequence of Elsinoe australis.</title>
        <authorList>
            <person name="Cheng Q."/>
        </authorList>
    </citation>
    <scope>NUCLEOTIDE SEQUENCE [LARGE SCALE GENOMIC DNA]</scope>
    <source>
        <strain evidence="3 4">NL1</strain>
    </source>
</reference>
<feature type="compositionally biased region" description="Polar residues" evidence="2">
    <location>
        <begin position="563"/>
        <end position="578"/>
    </location>
</feature>
<keyword evidence="1" id="KW-0175">Coiled coil</keyword>
<feature type="region of interest" description="Disordered" evidence="2">
    <location>
        <begin position="407"/>
        <end position="638"/>
    </location>
</feature>
<feature type="compositionally biased region" description="Basic and acidic residues" evidence="2">
    <location>
        <begin position="148"/>
        <end position="189"/>
    </location>
</feature>
<feature type="compositionally biased region" description="Polar residues" evidence="2">
    <location>
        <begin position="508"/>
        <end position="526"/>
    </location>
</feature>
<dbReference type="Proteomes" id="UP000243723">
    <property type="component" value="Unassembled WGS sequence"/>
</dbReference>
<dbReference type="PANTHER" id="PTHR38120">
    <property type="entry name" value="EXPRESSED PROTEIN"/>
    <property type="match status" value="1"/>
</dbReference>
<feature type="compositionally biased region" description="Polar residues" evidence="2">
    <location>
        <begin position="70"/>
        <end position="80"/>
    </location>
</feature>
<name>A0A2P7ZDX4_9PEZI</name>
<gene>
    <name evidence="3" type="ORF">B9Z65_5391</name>
</gene>
<feature type="compositionally biased region" description="Polar residues" evidence="2">
    <location>
        <begin position="219"/>
        <end position="232"/>
    </location>
</feature>
<feature type="region of interest" description="Disordered" evidence="2">
    <location>
        <begin position="148"/>
        <end position="252"/>
    </location>
</feature>
<feature type="compositionally biased region" description="Acidic residues" evidence="2">
    <location>
        <begin position="348"/>
        <end position="360"/>
    </location>
</feature>
<evidence type="ECO:0000313" key="3">
    <source>
        <dbReference type="EMBL" id="PSK46423.1"/>
    </source>
</evidence>
<proteinExistence type="predicted"/>
<feature type="region of interest" description="Disordered" evidence="2">
    <location>
        <begin position="1"/>
        <end position="97"/>
    </location>
</feature>
<comment type="caution">
    <text evidence="3">The sequence shown here is derived from an EMBL/GenBank/DDBJ whole genome shotgun (WGS) entry which is preliminary data.</text>
</comment>
<dbReference type="PANTHER" id="PTHR38120:SF1">
    <property type="entry name" value="M PROTEIN, SEROTYPE 2.1"/>
    <property type="match status" value="1"/>
</dbReference>
<protein>
    <recommendedName>
        <fullName evidence="5">M protein, serotype 2.1</fullName>
    </recommendedName>
</protein>
<feature type="compositionally biased region" description="Basic and acidic residues" evidence="2">
    <location>
        <begin position="547"/>
        <end position="562"/>
    </location>
</feature>
<sequence length="638" mass="69432">MSTPAKSQISTAAAGRRPQKDNSTAESSPSRTPGKQATPSSNSTARSKPARTPGAGTPISARSAVKKPVNGSSNATNARNGSDGDGTADDDVKAQTAAAIEDLQERLRTAEESAEQYQKQITLLETRLESATSDQGKLEETVQELTERIQDLDNEKRDSLRSRRELEAIYESDRAASVKFRDESQAREDELQETIQRLKDSLAQRESRPLPEEDRKPSISRNPSFRSGTSPQLDGAHFAPSSSSLHRSDSRSSSRLVLQKDKIIESLRIELAEAQIKLVEMENMGGGQVQELERNLMDTRMTNARLMEENESFQLLLSEKTLNGDLSHSSLLAGTSPKSAAKTSNLADELDNADGEGDDDDHVKQYKVRIASLTDENKALTLYINNIISRLLQHDIDFILDKDANPAAAAQARPSEKELPPPPPEKDEKDEGFLSRTMSVIGGRKPRPQSIAMPESSMLPTQHENPDTAPSIPLGRPQPRSASGSHRRMKTDWDSAAVVNNMYRGPSPTRSGQLSPGITSPRNSFLGTRPSGGSRVASGSTVPTISESEKSDYVHRQQRDSKISSGRNSVASDTSRSASPPPSTIGGNSDKGASQSVMVGSKMRPLRLVQENNEEEAARKAANRTSWMGWFNQKGAAQ</sequence>
<dbReference type="AlphaFoldDB" id="A0A2P7ZDX4"/>
<keyword evidence="4" id="KW-1185">Reference proteome</keyword>
<feature type="compositionally biased region" description="Basic and acidic residues" evidence="2">
    <location>
        <begin position="196"/>
        <end position="217"/>
    </location>
</feature>
<dbReference type="STRING" id="40998.A0A2P7ZDX4"/>
<accession>A0A2P7ZDX4</accession>
<evidence type="ECO:0000256" key="2">
    <source>
        <dbReference type="SAM" id="MobiDB-lite"/>
    </source>
</evidence>
<evidence type="ECO:0000313" key="4">
    <source>
        <dbReference type="Proteomes" id="UP000243723"/>
    </source>
</evidence>
<feature type="compositionally biased region" description="Polar residues" evidence="2">
    <location>
        <begin position="1"/>
        <end position="11"/>
    </location>
</feature>
<feature type="compositionally biased region" description="Polar residues" evidence="2">
    <location>
        <begin position="21"/>
        <end position="46"/>
    </location>
</feature>
<dbReference type="OrthoDB" id="2121319at2759"/>
<feature type="compositionally biased region" description="Polar residues" evidence="2">
    <location>
        <begin position="585"/>
        <end position="598"/>
    </location>
</feature>
<dbReference type="EMBL" id="NHZQ01000236">
    <property type="protein sequence ID" value="PSK46423.1"/>
    <property type="molecule type" value="Genomic_DNA"/>
</dbReference>
<feature type="compositionally biased region" description="Basic and acidic residues" evidence="2">
    <location>
        <begin position="414"/>
        <end position="433"/>
    </location>
</feature>
<evidence type="ECO:0008006" key="5">
    <source>
        <dbReference type="Google" id="ProtNLM"/>
    </source>
</evidence>
<feature type="coiled-coil region" evidence="1">
    <location>
        <begin position="264"/>
        <end position="309"/>
    </location>
</feature>
<feature type="compositionally biased region" description="Polar residues" evidence="2">
    <location>
        <begin position="328"/>
        <end position="346"/>
    </location>
</feature>
<evidence type="ECO:0000256" key="1">
    <source>
        <dbReference type="SAM" id="Coils"/>
    </source>
</evidence>
<feature type="region of interest" description="Disordered" evidence="2">
    <location>
        <begin position="328"/>
        <end position="361"/>
    </location>
</feature>
<organism evidence="3 4">
    <name type="scientific">Elsinoe australis</name>
    <dbReference type="NCBI Taxonomy" id="40998"/>
    <lineage>
        <taxon>Eukaryota</taxon>
        <taxon>Fungi</taxon>
        <taxon>Dikarya</taxon>
        <taxon>Ascomycota</taxon>
        <taxon>Pezizomycotina</taxon>
        <taxon>Dothideomycetes</taxon>
        <taxon>Dothideomycetidae</taxon>
        <taxon>Myriangiales</taxon>
        <taxon>Elsinoaceae</taxon>
        <taxon>Elsinoe</taxon>
    </lineage>
</organism>